<evidence type="ECO:0000256" key="3">
    <source>
        <dbReference type="ARBA" id="ARBA00011738"/>
    </source>
</evidence>
<dbReference type="Gene3D" id="1.10.1040.10">
    <property type="entry name" value="N-(1-d-carboxylethyl)-l-norvaline Dehydrogenase, domain 2"/>
    <property type="match status" value="1"/>
</dbReference>
<dbReference type="Proteomes" id="UP000288794">
    <property type="component" value="Unassembled WGS sequence"/>
</dbReference>
<dbReference type="InterPro" id="IPR013328">
    <property type="entry name" value="6PGD_dom2"/>
</dbReference>
<dbReference type="InterPro" id="IPR022694">
    <property type="entry name" value="3-OHacyl-CoA_DH"/>
</dbReference>
<dbReference type="PIRSF" id="PIRSF000105">
    <property type="entry name" value="HCDH"/>
    <property type="match status" value="1"/>
</dbReference>
<dbReference type="Pfam" id="PF00725">
    <property type="entry name" value="3HCDH"/>
    <property type="match status" value="1"/>
</dbReference>
<keyword evidence="14" id="KW-1185">Reference proteome</keyword>
<dbReference type="InterPro" id="IPR008927">
    <property type="entry name" value="6-PGluconate_DH-like_C_sf"/>
</dbReference>
<evidence type="ECO:0000259" key="12">
    <source>
        <dbReference type="Pfam" id="PF02737"/>
    </source>
</evidence>
<accession>A0A443IEY8</accession>
<organism evidence="13 14">
    <name type="scientific">[Pantoea] beijingensis</name>
    <dbReference type="NCBI Taxonomy" id="1324864"/>
    <lineage>
        <taxon>Bacteria</taxon>
        <taxon>Pseudomonadati</taxon>
        <taxon>Pseudomonadota</taxon>
        <taxon>Gammaproteobacteria</taxon>
        <taxon>Enterobacterales</taxon>
        <taxon>Erwiniaceae</taxon>
        <taxon>Erwinia</taxon>
    </lineage>
</organism>
<dbReference type="InterPro" id="IPR006176">
    <property type="entry name" value="3-OHacyl-CoA_DH_NAD-bd"/>
</dbReference>
<dbReference type="Gene3D" id="3.40.50.720">
    <property type="entry name" value="NAD(P)-binding Rossmann-like Domain"/>
    <property type="match status" value="1"/>
</dbReference>
<dbReference type="PANTHER" id="PTHR48075:SF1">
    <property type="entry name" value="LAMBDA-CRYSTALLIN HOMOLOG"/>
    <property type="match status" value="1"/>
</dbReference>
<evidence type="ECO:0000259" key="11">
    <source>
        <dbReference type="Pfam" id="PF00725"/>
    </source>
</evidence>
<evidence type="ECO:0000313" key="13">
    <source>
        <dbReference type="EMBL" id="RWR02629.1"/>
    </source>
</evidence>
<dbReference type="InterPro" id="IPR006180">
    <property type="entry name" value="3-OHacyl-CoA_DH_CS"/>
</dbReference>
<keyword evidence="7" id="KW-0520">NAD</keyword>
<evidence type="ECO:0000256" key="7">
    <source>
        <dbReference type="ARBA" id="ARBA00023027"/>
    </source>
</evidence>
<dbReference type="EMBL" id="JMEE01000011">
    <property type="protein sequence ID" value="RWR02629.1"/>
    <property type="molecule type" value="Genomic_DNA"/>
</dbReference>
<evidence type="ECO:0000256" key="6">
    <source>
        <dbReference type="ARBA" id="ARBA00023002"/>
    </source>
</evidence>
<dbReference type="Pfam" id="PF02737">
    <property type="entry name" value="3HCDH_N"/>
    <property type="match status" value="1"/>
</dbReference>
<dbReference type="PROSITE" id="PS00067">
    <property type="entry name" value="3HCDH"/>
    <property type="match status" value="1"/>
</dbReference>
<dbReference type="GO" id="GO:0006631">
    <property type="term" value="P:fatty acid metabolic process"/>
    <property type="evidence" value="ECO:0007669"/>
    <property type="project" value="InterPro"/>
</dbReference>
<evidence type="ECO:0000256" key="8">
    <source>
        <dbReference type="ARBA" id="ARBA00038962"/>
    </source>
</evidence>
<feature type="domain" description="3-hydroxyacyl-CoA dehydrogenase C-terminal" evidence="11">
    <location>
        <begin position="199"/>
        <end position="290"/>
    </location>
</feature>
<feature type="site" description="Important for catalytic activity" evidence="10">
    <location>
        <position position="152"/>
    </location>
</feature>
<keyword evidence="6" id="KW-0560">Oxidoreductase</keyword>
<protein>
    <recommendedName>
        <fullName evidence="9">L-gulonate 3-dehydrogenase</fullName>
        <ecNumber evidence="8">1.1.1.45</ecNumber>
    </recommendedName>
    <alternativeName>
        <fullName evidence="9">L-gulonate 3-dehydrogenase</fullName>
    </alternativeName>
</protein>
<dbReference type="SUPFAM" id="SSF51735">
    <property type="entry name" value="NAD(P)-binding Rossmann-fold domains"/>
    <property type="match status" value="1"/>
</dbReference>
<keyword evidence="4" id="KW-0963">Cytoplasm</keyword>
<dbReference type="EC" id="1.1.1.45" evidence="8"/>
<name>A0A443IEY8_9GAMM</name>
<comment type="caution">
    <text evidence="13">The sequence shown here is derived from an EMBL/GenBank/DDBJ whole genome shotgun (WGS) entry which is preliminary data.</text>
</comment>
<reference evidence="13 14" key="1">
    <citation type="submission" date="2014-04" db="EMBL/GenBank/DDBJ databases">
        <title>Draft genome sequence of Pantoea beijingensis strain LMG 27579, an emerging pathogen to Pleurotus eryngii with potential industrial application.</title>
        <authorList>
            <person name="Xu F."/>
            <person name="Liu Y."/>
            <person name="Wang S."/>
            <person name="Yin Y."/>
            <person name="Ma Y."/>
            <person name="Zhao S."/>
            <person name="Rong C."/>
        </authorList>
    </citation>
    <scope>NUCLEOTIDE SEQUENCE [LARGE SCALE GENOMIC DNA]</scope>
    <source>
        <strain evidence="13 14">LMG 27579</strain>
    </source>
</reference>
<keyword evidence="5" id="KW-0597">Phosphoprotein</keyword>
<evidence type="ECO:0000313" key="14">
    <source>
        <dbReference type="Proteomes" id="UP000288794"/>
    </source>
</evidence>
<comment type="similarity">
    <text evidence="2">Belongs to the 3-hydroxyacyl-CoA dehydrogenase family.</text>
</comment>
<sequence>MEIHIMKQLSLKGKNVTLIGGGVIGASWATVFLSGGMSVTISDPDENIESKIDDYFRHAIADLDKMGKNYSGVTPDNYLKNIFFEKDLAKAVKAADYIQENAPERIDVKKNIWKTVEENAPAHTLFLSSSSGIIATHQSVDLTSPERLIIGHPFNPPHLLPLVEVVPGEKKDKKYIDQALAFYSALGKLPRLINKEVDGFVVNRLQSAIFKECVYLVSQGVVRVEELDDIVTSSIGIRWATGGPFLSFHLGGGAGGMGHFLEHLAPGMEKRWGKQALEVVSFDDKTKKTITDQVNASYGRFAIPQLEKSRDVKEISIMKILNTFSSEKE</sequence>
<evidence type="ECO:0000256" key="2">
    <source>
        <dbReference type="ARBA" id="ARBA00009463"/>
    </source>
</evidence>
<dbReference type="PANTHER" id="PTHR48075">
    <property type="entry name" value="3-HYDROXYACYL-COA DEHYDROGENASE FAMILY PROTEIN"/>
    <property type="match status" value="1"/>
</dbReference>
<evidence type="ECO:0000256" key="5">
    <source>
        <dbReference type="ARBA" id="ARBA00022553"/>
    </source>
</evidence>
<proteinExistence type="inferred from homology"/>
<dbReference type="GO" id="GO:0070403">
    <property type="term" value="F:NAD+ binding"/>
    <property type="evidence" value="ECO:0007669"/>
    <property type="project" value="InterPro"/>
</dbReference>
<dbReference type="AlphaFoldDB" id="A0A443IEY8"/>
<evidence type="ECO:0000256" key="1">
    <source>
        <dbReference type="ARBA" id="ARBA00004496"/>
    </source>
</evidence>
<evidence type="ECO:0000256" key="10">
    <source>
        <dbReference type="PIRSR" id="PIRSR000105-1"/>
    </source>
</evidence>
<comment type="subcellular location">
    <subcellularLocation>
        <location evidence="1">Cytoplasm</location>
    </subcellularLocation>
</comment>
<dbReference type="InterPro" id="IPR036291">
    <property type="entry name" value="NAD(P)-bd_dom_sf"/>
</dbReference>
<gene>
    <name evidence="13" type="ORF">ED28_07125</name>
</gene>
<evidence type="ECO:0000256" key="9">
    <source>
        <dbReference type="ARBA" id="ARBA00042709"/>
    </source>
</evidence>
<evidence type="ECO:0000256" key="4">
    <source>
        <dbReference type="ARBA" id="ARBA00022490"/>
    </source>
</evidence>
<feature type="domain" description="3-hydroxyacyl-CoA dehydrogenase NAD binding" evidence="12">
    <location>
        <begin position="15"/>
        <end position="193"/>
    </location>
</feature>
<dbReference type="InterPro" id="IPR006108">
    <property type="entry name" value="3HC_DH_C"/>
</dbReference>
<dbReference type="GO" id="GO:0005737">
    <property type="term" value="C:cytoplasm"/>
    <property type="evidence" value="ECO:0007669"/>
    <property type="project" value="UniProtKB-SubCell"/>
</dbReference>
<comment type="subunit">
    <text evidence="3">Homodimer.</text>
</comment>
<dbReference type="SUPFAM" id="SSF48179">
    <property type="entry name" value="6-phosphogluconate dehydrogenase C-terminal domain-like"/>
    <property type="match status" value="1"/>
</dbReference>
<dbReference type="GO" id="GO:0050104">
    <property type="term" value="F:L-gulonate 3-dehydrogenase activity"/>
    <property type="evidence" value="ECO:0007669"/>
    <property type="project" value="UniProtKB-EC"/>
</dbReference>